<evidence type="ECO:0000313" key="10">
    <source>
        <dbReference type="Proteomes" id="UP000003645"/>
    </source>
</evidence>
<reference evidence="9 10" key="1">
    <citation type="journal article" date="2012" name="J. Bacteriol.">
        <title>Genome sequence of Lactobacillus mucosae LM1, isolated from piglet feces.</title>
        <authorList>
            <person name="Lee J.H."/>
            <person name="Valeriano V.D."/>
            <person name="Shin Y.R."/>
            <person name="Chae J.P."/>
            <person name="Kim G.B."/>
            <person name="Ham J.S."/>
            <person name="Chun J."/>
            <person name="Kang D.K."/>
        </authorList>
    </citation>
    <scope>NUCLEOTIDE SEQUENCE [LARGE SCALE GENOMIC DNA]</scope>
    <source>
        <strain evidence="9 10">LM1</strain>
    </source>
</reference>
<dbReference type="EMBL" id="CP011013">
    <property type="protein sequence ID" value="AJT50981.1"/>
    <property type="molecule type" value="Genomic_DNA"/>
</dbReference>
<dbReference type="KEGG" id="lmu:LBLM1_08410"/>
<dbReference type="STRING" id="1130798.LBLM1_08410"/>
<dbReference type="InterPro" id="IPR007227">
    <property type="entry name" value="Cell_shape_determining_MreD"/>
</dbReference>
<dbReference type="NCBIfam" id="TIGR03426">
    <property type="entry name" value="shape_MreD"/>
    <property type="match status" value="1"/>
</dbReference>
<feature type="transmembrane region" description="Helical" evidence="8">
    <location>
        <begin position="109"/>
        <end position="130"/>
    </location>
</feature>
<evidence type="ECO:0000256" key="8">
    <source>
        <dbReference type="SAM" id="Phobius"/>
    </source>
</evidence>
<accession>A0A0D4CM58</accession>
<evidence type="ECO:0000256" key="3">
    <source>
        <dbReference type="ARBA" id="ARBA00022475"/>
    </source>
</evidence>
<dbReference type="HOGENOM" id="CLU_121959_0_1_9"/>
<keyword evidence="10" id="KW-1185">Reference proteome</keyword>
<dbReference type="RefSeq" id="WP_033934427.1">
    <property type="nucleotide sequence ID" value="NZ_CP011013.1"/>
</dbReference>
<evidence type="ECO:0000256" key="2">
    <source>
        <dbReference type="ARBA" id="ARBA00007776"/>
    </source>
</evidence>
<keyword evidence="6 8" id="KW-1133">Transmembrane helix</keyword>
<keyword evidence="4 8" id="KW-0812">Transmembrane</keyword>
<evidence type="ECO:0000256" key="7">
    <source>
        <dbReference type="ARBA" id="ARBA00023136"/>
    </source>
</evidence>
<proteinExistence type="inferred from homology"/>
<organism evidence="9 10">
    <name type="scientific">Limosilactobacillus mucosae LM1</name>
    <dbReference type="NCBI Taxonomy" id="1130798"/>
    <lineage>
        <taxon>Bacteria</taxon>
        <taxon>Bacillati</taxon>
        <taxon>Bacillota</taxon>
        <taxon>Bacilli</taxon>
        <taxon>Lactobacillales</taxon>
        <taxon>Lactobacillaceae</taxon>
        <taxon>Limosilactobacillus</taxon>
    </lineage>
</organism>
<evidence type="ECO:0000256" key="1">
    <source>
        <dbReference type="ARBA" id="ARBA00004651"/>
    </source>
</evidence>
<keyword evidence="5" id="KW-0133">Cell shape</keyword>
<dbReference type="OrthoDB" id="2148512at2"/>
<sequence>MYRLSRLRYVFPLGLFAALFLDGSLSKIFAGFFFHYPYAMVSQLVIVWLVCSYFFEGDIQIPLIGFSVVAGIFCDLYYSGILGLFMFLYPMVVGLTKLLAKYITSSFPMIVLVFLIDLTVFELFNYWAYAAVGIAKVGLGGFLLDTLLPTLLLNLVYLLFLYFPLQKLITWAADIERR</sequence>
<dbReference type="GeneID" id="57113629"/>
<comment type="subcellular location">
    <subcellularLocation>
        <location evidence="1">Cell membrane</location>
        <topology evidence="1">Multi-pass membrane protein</topology>
    </subcellularLocation>
</comment>
<dbReference type="GO" id="GO:0005886">
    <property type="term" value="C:plasma membrane"/>
    <property type="evidence" value="ECO:0007669"/>
    <property type="project" value="UniProtKB-SubCell"/>
</dbReference>
<keyword evidence="7 8" id="KW-0472">Membrane</keyword>
<name>A0A0D4CM58_LIMMU</name>
<gene>
    <name evidence="9" type="ORF">LBLM1_08410</name>
</gene>
<feature type="transmembrane region" description="Helical" evidence="8">
    <location>
        <begin position="36"/>
        <end position="55"/>
    </location>
</feature>
<dbReference type="GO" id="GO:0008360">
    <property type="term" value="P:regulation of cell shape"/>
    <property type="evidence" value="ECO:0007669"/>
    <property type="project" value="UniProtKB-KW"/>
</dbReference>
<comment type="similarity">
    <text evidence="2">Belongs to the MreD family.</text>
</comment>
<evidence type="ECO:0000256" key="4">
    <source>
        <dbReference type="ARBA" id="ARBA00022692"/>
    </source>
</evidence>
<protein>
    <submittedName>
        <fullName evidence="9">Rod shape-determining protein MreD</fullName>
    </submittedName>
</protein>
<dbReference type="Proteomes" id="UP000003645">
    <property type="component" value="Chromosome"/>
</dbReference>
<feature type="transmembrane region" description="Helical" evidence="8">
    <location>
        <begin position="62"/>
        <end position="89"/>
    </location>
</feature>
<dbReference type="AlphaFoldDB" id="A0A0D4CM58"/>
<feature type="transmembrane region" description="Helical" evidence="8">
    <location>
        <begin position="142"/>
        <end position="163"/>
    </location>
</feature>
<evidence type="ECO:0000256" key="5">
    <source>
        <dbReference type="ARBA" id="ARBA00022960"/>
    </source>
</evidence>
<evidence type="ECO:0000313" key="9">
    <source>
        <dbReference type="EMBL" id="AJT50981.1"/>
    </source>
</evidence>
<dbReference type="Pfam" id="PF04093">
    <property type="entry name" value="MreD"/>
    <property type="match status" value="1"/>
</dbReference>
<evidence type="ECO:0000256" key="6">
    <source>
        <dbReference type="ARBA" id="ARBA00022989"/>
    </source>
</evidence>
<keyword evidence="3" id="KW-1003">Cell membrane</keyword>